<keyword evidence="2" id="KW-0472">Membrane</keyword>
<keyword evidence="2" id="KW-1133">Transmembrane helix</keyword>
<protein>
    <recommendedName>
        <fullName evidence="5">Zinc ribbon domain-containing protein</fullName>
    </recommendedName>
</protein>
<reference evidence="4" key="1">
    <citation type="journal article" date="2019" name="Int. J. Syst. Evol. Microbiol.">
        <title>The Global Catalogue of Microorganisms (GCM) 10K type strain sequencing project: providing services to taxonomists for standard genome sequencing and annotation.</title>
        <authorList>
            <consortium name="The Broad Institute Genomics Platform"/>
            <consortium name="The Broad Institute Genome Sequencing Center for Infectious Disease"/>
            <person name="Wu L."/>
            <person name="Ma J."/>
        </authorList>
    </citation>
    <scope>NUCLEOTIDE SEQUENCE [LARGE SCALE GENOMIC DNA]</scope>
    <source>
        <strain evidence="4">JCM 17441</strain>
    </source>
</reference>
<accession>A0ABP8D0I5</accession>
<feature type="transmembrane region" description="Helical" evidence="2">
    <location>
        <begin position="48"/>
        <end position="71"/>
    </location>
</feature>
<comment type="caution">
    <text evidence="3">The sequence shown here is derived from an EMBL/GenBank/DDBJ whole genome shotgun (WGS) entry which is preliminary data.</text>
</comment>
<dbReference type="EMBL" id="BAABAT010000003">
    <property type="protein sequence ID" value="GAA4245658.1"/>
    <property type="molecule type" value="Genomic_DNA"/>
</dbReference>
<gene>
    <name evidence="3" type="ORF">GCM10022255_013860</name>
</gene>
<evidence type="ECO:0000256" key="1">
    <source>
        <dbReference type="SAM" id="MobiDB-lite"/>
    </source>
</evidence>
<name>A0ABP8D0I5_9ACTN</name>
<proteinExistence type="predicted"/>
<evidence type="ECO:0000313" key="3">
    <source>
        <dbReference type="EMBL" id="GAA4245658.1"/>
    </source>
</evidence>
<feature type="region of interest" description="Disordered" evidence="1">
    <location>
        <begin position="77"/>
        <end position="123"/>
    </location>
</feature>
<evidence type="ECO:0000313" key="4">
    <source>
        <dbReference type="Proteomes" id="UP001500620"/>
    </source>
</evidence>
<feature type="compositionally biased region" description="Low complexity" evidence="1">
    <location>
        <begin position="92"/>
        <end position="123"/>
    </location>
</feature>
<evidence type="ECO:0008006" key="5">
    <source>
        <dbReference type="Google" id="ProtNLM"/>
    </source>
</evidence>
<dbReference type="Proteomes" id="UP001500620">
    <property type="component" value="Unassembled WGS sequence"/>
</dbReference>
<keyword evidence="2" id="KW-0812">Transmembrane</keyword>
<dbReference type="RefSeq" id="WP_345122470.1">
    <property type="nucleotide sequence ID" value="NZ_BAABAT010000003.1"/>
</dbReference>
<organism evidence="3 4">
    <name type="scientific">Dactylosporangium darangshiense</name>
    <dbReference type="NCBI Taxonomy" id="579108"/>
    <lineage>
        <taxon>Bacteria</taxon>
        <taxon>Bacillati</taxon>
        <taxon>Actinomycetota</taxon>
        <taxon>Actinomycetes</taxon>
        <taxon>Micromonosporales</taxon>
        <taxon>Micromonosporaceae</taxon>
        <taxon>Dactylosporangium</taxon>
    </lineage>
</organism>
<keyword evidence="4" id="KW-1185">Reference proteome</keyword>
<sequence length="264" mass="27452">MPCPRCGADRVDVAGYCINCRLYRGPAQLPAQHPAYATPPQPARRNPLLIPGIIFGVVCLALVSAVIVYALTSGGDETAAPSGADANPVVETSDTAAPTPADTPSATDDPSASASASAGPSASAAPCIAGVWLEEKHDEQVTVRNTGTFLFSGNGAYHRYSDTGRVVIDYGDGTHLRGSNGSTTFDYVFAGFISYQYKVSNGVITYSSPRPDGTETFIRNGHTDYSGPLTAHVPSPQRVNCGSVAMSLASNIATVQLKRTSPAP</sequence>
<evidence type="ECO:0000256" key="2">
    <source>
        <dbReference type="SAM" id="Phobius"/>
    </source>
</evidence>